<dbReference type="InterPro" id="IPR036291">
    <property type="entry name" value="NAD(P)-bd_dom_sf"/>
</dbReference>
<dbReference type="SUPFAM" id="SSF51735">
    <property type="entry name" value="NAD(P)-binding Rossmann-fold domains"/>
    <property type="match status" value="1"/>
</dbReference>
<comment type="caution">
    <text evidence="3">The sequence shown here is derived from an EMBL/GenBank/DDBJ whole genome shotgun (WGS) entry which is preliminary data.</text>
</comment>
<dbReference type="Proteomes" id="UP000027178">
    <property type="component" value="Unassembled WGS sequence"/>
</dbReference>
<dbReference type="PANTHER" id="PTHR43669:SF14">
    <property type="entry name" value="OXIDOREDUCTASE"/>
    <property type="match status" value="1"/>
</dbReference>
<dbReference type="Pfam" id="PF00106">
    <property type="entry name" value="adh_short"/>
    <property type="match status" value="1"/>
</dbReference>
<comment type="similarity">
    <text evidence="1">Belongs to the short-chain dehydrogenases/reductases (SDR) family.</text>
</comment>
<organism evidence="3 4">
    <name type="scientific">Kitasatospora cheerisanensis KCTC 2395</name>
    <dbReference type="NCBI Taxonomy" id="1348663"/>
    <lineage>
        <taxon>Bacteria</taxon>
        <taxon>Bacillati</taxon>
        <taxon>Actinomycetota</taxon>
        <taxon>Actinomycetes</taxon>
        <taxon>Kitasatosporales</taxon>
        <taxon>Streptomycetaceae</taxon>
        <taxon>Kitasatospora</taxon>
    </lineage>
</organism>
<evidence type="ECO:0000313" key="4">
    <source>
        <dbReference type="Proteomes" id="UP000027178"/>
    </source>
</evidence>
<dbReference type="EMBL" id="JNBY01000073">
    <property type="protein sequence ID" value="KDN86046.1"/>
    <property type="molecule type" value="Genomic_DNA"/>
</dbReference>
<dbReference type="GO" id="GO:0016491">
    <property type="term" value="F:oxidoreductase activity"/>
    <property type="evidence" value="ECO:0007669"/>
    <property type="project" value="UniProtKB-KW"/>
</dbReference>
<name>A0A066Z6T6_9ACTN</name>
<keyword evidence="4" id="KW-1185">Reference proteome</keyword>
<dbReference type="InterPro" id="IPR002347">
    <property type="entry name" value="SDR_fam"/>
</dbReference>
<proteinExistence type="inferred from homology"/>
<dbReference type="HOGENOM" id="CLU_2649631_0_0_11"/>
<dbReference type="PATRIC" id="fig|1348663.4.peg.1794"/>
<evidence type="ECO:0000313" key="3">
    <source>
        <dbReference type="EMBL" id="KDN86046.1"/>
    </source>
</evidence>
<accession>A0A066Z6T6</accession>
<dbReference type="PANTHER" id="PTHR43669">
    <property type="entry name" value="5-KETO-D-GLUCONATE 5-REDUCTASE"/>
    <property type="match status" value="1"/>
</dbReference>
<dbReference type="Gene3D" id="3.40.50.720">
    <property type="entry name" value="NAD(P)-binding Rossmann-like Domain"/>
    <property type="match status" value="1"/>
</dbReference>
<dbReference type="AlphaFoldDB" id="A0A066Z6T6"/>
<reference evidence="3 4" key="1">
    <citation type="submission" date="2014-05" db="EMBL/GenBank/DDBJ databases">
        <title>Draft Genome Sequence of Kitasatospora cheerisanensis KCTC 2395.</title>
        <authorList>
            <person name="Nam D.H."/>
        </authorList>
    </citation>
    <scope>NUCLEOTIDE SEQUENCE [LARGE SCALE GENOMIC DNA]</scope>
    <source>
        <strain evidence="3 4">KCTC 2395</strain>
    </source>
</reference>
<evidence type="ECO:0000256" key="1">
    <source>
        <dbReference type="ARBA" id="ARBA00006484"/>
    </source>
</evidence>
<protein>
    <submittedName>
        <fullName evidence="3">Uncharacterized protein</fullName>
    </submittedName>
</protein>
<keyword evidence="2" id="KW-0560">Oxidoreductase</keyword>
<evidence type="ECO:0000256" key="2">
    <source>
        <dbReference type="ARBA" id="ARBA00023002"/>
    </source>
</evidence>
<sequence>MTGPQEPSAASGFAGVGAVVTGAGHGIGAALARALTEAGARVVVNDLDPDAAHAVAAELGAHAAPATPRAPRASPR</sequence>
<gene>
    <name evidence="3" type="ORF">KCH_18630</name>
</gene>